<reference evidence="1" key="1">
    <citation type="submission" date="2016-08" db="EMBL/GenBank/DDBJ databases">
        <title>Complete Genome Seqeunce of Paenibacillus sp. BIHB 4019 from tea rhizoplane.</title>
        <authorList>
            <person name="Thakur R."/>
            <person name="Swarnkar M.K."/>
            <person name="Gulati A."/>
        </authorList>
    </citation>
    <scope>NUCLEOTIDE SEQUENCE [LARGE SCALE GENOMIC DNA]</scope>
    <source>
        <strain evidence="1">BIHB4019</strain>
    </source>
</reference>
<dbReference type="EMBL" id="CP016808">
    <property type="protein sequence ID" value="ANY65701.1"/>
    <property type="molecule type" value="Genomic_DNA"/>
</dbReference>
<proteinExistence type="predicted"/>
<organism evidence="1">
    <name type="scientific">Paenibacillus sp. BIHB 4019</name>
    <dbReference type="NCBI Taxonomy" id="1870819"/>
    <lineage>
        <taxon>Bacteria</taxon>
        <taxon>Bacillati</taxon>
        <taxon>Bacillota</taxon>
        <taxon>Bacilli</taxon>
        <taxon>Bacillales</taxon>
        <taxon>Paenibacillaceae</taxon>
        <taxon>Paenibacillus</taxon>
    </lineage>
</organism>
<sequence length="107" mass="13012">MESGEYPYNAYDTQFLKKEFVYESVLNFRFINNEYNNKTYEFVLLLVFNLMKKNHSNALFLSNGDNELCFFTKERIYLEDNNFWLNYISLGIFDGREYCNFNGNYIY</sequence>
<accession>A0A1B2DDB1</accession>
<evidence type="ECO:0000313" key="1">
    <source>
        <dbReference type="EMBL" id="ANY65701.1"/>
    </source>
</evidence>
<name>A0A1B2DDB1_9BACL</name>
<dbReference type="AlphaFoldDB" id="A0A1B2DDB1"/>
<protein>
    <submittedName>
        <fullName evidence="1">Uncharacterized protein</fullName>
    </submittedName>
</protein>
<gene>
    <name evidence="1" type="ORF">BBD42_03905</name>
</gene>